<gene>
    <name evidence="1" type="ORF">EJD97_013109</name>
</gene>
<dbReference type="AlphaFoldDB" id="A0A6N2AH35"/>
<name>A0A6N2AH35_SOLCI</name>
<reference evidence="1" key="1">
    <citation type="submission" date="2019-05" db="EMBL/GenBank/DDBJ databases">
        <title>The de novo reference genome and transcriptome assemblies of the wild tomato species Solanum chilense.</title>
        <authorList>
            <person name="Stam R."/>
            <person name="Nosenko T."/>
            <person name="Hoerger A.C."/>
            <person name="Stephan W."/>
            <person name="Seidel M.A."/>
            <person name="Kuhn J.M.M."/>
            <person name="Haberer G."/>
            <person name="Tellier A."/>
        </authorList>
    </citation>
    <scope>NUCLEOTIDE SEQUENCE</scope>
    <source>
        <tissue evidence="1">Mature leaves</tissue>
    </source>
</reference>
<protein>
    <submittedName>
        <fullName evidence="1">Uncharacterized protein</fullName>
    </submittedName>
</protein>
<comment type="caution">
    <text evidence="1">The sequence shown here is derived from an EMBL/GenBank/DDBJ whole genome shotgun (WGS) entry which is preliminary data.</text>
</comment>
<organism evidence="1">
    <name type="scientific">Solanum chilense</name>
    <name type="common">Tomato</name>
    <name type="synonym">Lycopersicon chilense</name>
    <dbReference type="NCBI Taxonomy" id="4083"/>
    <lineage>
        <taxon>Eukaryota</taxon>
        <taxon>Viridiplantae</taxon>
        <taxon>Streptophyta</taxon>
        <taxon>Embryophyta</taxon>
        <taxon>Tracheophyta</taxon>
        <taxon>Spermatophyta</taxon>
        <taxon>Magnoliopsida</taxon>
        <taxon>eudicotyledons</taxon>
        <taxon>Gunneridae</taxon>
        <taxon>Pentapetalae</taxon>
        <taxon>asterids</taxon>
        <taxon>lamiids</taxon>
        <taxon>Solanales</taxon>
        <taxon>Solanaceae</taxon>
        <taxon>Solanoideae</taxon>
        <taxon>Solaneae</taxon>
        <taxon>Solanum</taxon>
        <taxon>Solanum subgen. Lycopersicon</taxon>
    </lineage>
</organism>
<proteinExistence type="predicted"/>
<evidence type="ECO:0000313" key="1">
    <source>
        <dbReference type="EMBL" id="TMW80978.1"/>
    </source>
</evidence>
<dbReference type="EMBL" id="RXGB01033445">
    <property type="protein sequence ID" value="TMW80978.1"/>
    <property type="molecule type" value="Genomic_DNA"/>
</dbReference>
<sequence>MCTMNESREESDDIISITSDEMAAAAANIELTVKQREEEYVHTYSSRSNNLQLFQRVSVNQSDTHRQGKYKRH</sequence>
<accession>A0A6N2AH35</accession>